<evidence type="ECO:0000313" key="3">
    <source>
        <dbReference type="Proteomes" id="UP001345963"/>
    </source>
</evidence>
<proteinExistence type="predicted"/>
<organism evidence="2 3">
    <name type="scientific">Ataeniobius toweri</name>
    <dbReference type="NCBI Taxonomy" id="208326"/>
    <lineage>
        <taxon>Eukaryota</taxon>
        <taxon>Metazoa</taxon>
        <taxon>Chordata</taxon>
        <taxon>Craniata</taxon>
        <taxon>Vertebrata</taxon>
        <taxon>Euteleostomi</taxon>
        <taxon>Actinopterygii</taxon>
        <taxon>Neopterygii</taxon>
        <taxon>Teleostei</taxon>
        <taxon>Neoteleostei</taxon>
        <taxon>Acanthomorphata</taxon>
        <taxon>Ovalentaria</taxon>
        <taxon>Atherinomorphae</taxon>
        <taxon>Cyprinodontiformes</taxon>
        <taxon>Goodeidae</taxon>
        <taxon>Ataeniobius</taxon>
    </lineage>
</organism>
<gene>
    <name evidence="2" type="ORF">ATANTOWER_015762</name>
</gene>
<feature type="signal peptide" evidence="1">
    <location>
        <begin position="1"/>
        <end position="19"/>
    </location>
</feature>
<evidence type="ECO:0000313" key="2">
    <source>
        <dbReference type="EMBL" id="MED6249535.1"/>
    </source>
</evidence>
<keyword evidence="3" id="KW-1185">Reference proteome</keyword>
<accession>A0ABU7BIY4</accession>
<dbReference type="EMBL" id="JAHUTI010052438">
    <property type="protein sequence ID" value="MED6249535.1"/>
    <property type="molecule type" value="Genomic_DNA"/>
</dbReference>
<reference evidence="2 3" key="1">
    <citation type="submission" date="2021-07" db="EMBL/GenBank/DDBJ databases">
        <authorList>
            <person name="Palmer J.M."/>
        </authorList>
    </citation>
    <scope>NUCLEOTIDE SEQUENCE [LARGE SCALE GENOMIC DNA]</scope>
    <source>
        <strain evidence="2 3">AT_MEX2019</strain>
        <tissue evidence="2">Muscle</tissue>
    </source>
</reference>
<name>A0ABU7BIY4_9TELE</name>
<sequence>MASHSSTIICLSTASGVLLVQIQLPGASNQLHMLHSGSSAVTDVSSVYRLSVVPHNGSPSWQDKQLGV</sequence>
<keyword evidence="1" id="KW-0732">Signal</keyword>
<evidence type="ECO:0000256" key="1">
    <source>
        <dbReference type="SAM" id="SignalP"/>
    </source>
</evidence>
<feature type="chain" id="PRO_5046630514" evidence="1">
    <location>
        <begin position="20"/>
        <end position="68"/>
    </location>
</feature>
<comment type="caution">
    <text evidence="2">The sequence shown here is derived from an EMBL/GenBank/DDBJ whole genome shotgun (WGS) entry which is preliminary data.</text>
</comment>
<dbReference type="Proteomes" id="UP001345963">
    <property type="component" value="Unassembled WGS sequence"/>
</dbReference>
<protein>
    <submittedName>
        <fullName evidence="2">Uncharacterized protein</fullName>
    </submittedName>
</protein>